<dbReference type="InterPro" id="IPR036770">
    <property type="entry name" value="Ankyrin_rpt-contain_sf"/>
</dbReference>
<organism evidence="4 5">
    <name type="scientific">Camelina sativa</name>
    <name type="common">False flax</name>
    <name type="synonym">Myagrum sativum</name>
    <dbReference type="NCBI Taxonomy" id="90675"/>
    <lineage>
        <taxon>Eukaryota</taxon>
        <taxon>Viridiplantae</taxon>
        <taxon>Streptophyta</taxon>
        <taxon>Embryophyta</taxon>
        <taxon>Tracheophyta</taxon>
        <taxon>Spermatophyta</taxon>
        <taxon>Magnoliopsida</taxon>
        <taxon>eudicotyledons</taxon>
        <taxon>Gunneridae</taxon>
        <taxon>Pentapetalae</taxon>
        <taxon>rosids</taxon>
        <taxon>malvids</taxon>
        <taxon>Brassicales</taxon>
        <taxon>Brassicaceae</taxon>
        <taxon>Camelineae</taxon>
        <taxon>Camelina</taxon>
    </lineage>
</organism>
<dbReference type="RefSeq" id="XP_010492391.1">
    <property type="nucleotide sequence ID" value="XM_010494089.2"/>
</dbReference>
<sequence>MDQRSLEAAAKSGNIELLYELIHEDPYVLDKIDDVPFVNTPLHVAAVAGKTEFAMEIINLKPSFARKLNADGLTPLHLAVDNGHFWLVLEIVKADPSLVRVKGRHGMTPLLVAVNRKKIDLVSEFFLVCPEGIVDANVNGENALHIAMNNYDPQEGLIFVRVIMGWILRLCQKDAEWIEKRVINRRDKDGNTPLHLAAYGNNLHALEWMLLSPMVNVNIENKNNLNVLDIAAQHNNGEMERVIKKHGGTRSICLVAIETTSDLLASQLSFAESSRTKSIRFYSCTSEERKNALLVVVTLIFTATFQTILQPPGGLSDGGGQSGGTNGRGEVVMNDFYFIWIFLWNSVGFYFAIEMMLRLLSMGQESIFWYYPLFIPLVFVYAVAVNVIGPNNRARYIVLCGPVVIMLIWGFGINVFAEWVKSKRNKVRGPNSGLIWEGFTTLNQAKGIAPNYNRHVMRVT</sequence>
<evidence type="ECO:0000256" key="2">
    <source>
        <dbReference type="SAM" id="Phobius"/>
    </source>
</evidence>
<dbReference type="PANTHER" id="PTHR24128">
    <property type="entry name" value="HOMEOBOX PROTEIN WARIAI"/>
    <property type="match status" value="1"/>
</dbReference>
<dbReference type="PROSITE" id="PS50297">
    <property type="entry name" value="ANK_REP_REGION"/>
    <property type="match status" value="1"/>
</dbReference>
<keyword evidence="2" id="KW-0472">Membrane</keyword>
<dbReference type="Pfam" id="PF13962">
    <property type="entry name" value="PGG"/>
    <property type="match status" value="1"/>
</dbReference>
<dbReference type="SUPFAM" id="SSF48403">
    <property type="entry name" value="Ankyrin repeat"/>
    <property type="match status" value="1"/>
</dbReference>
<evidence type="ECO:0000313" key="5">
    <source>
        <dbReference type="RefSeq" id="XP_010492391.1"/>
    </source>
</evidence>
<dbReference type="InterPro" id="IPR002110">
    <property type="entry name" value="Ankyrin_rpt"/>
</dbReference>
<dbReference type="Proteomes" id="UP000694864">
    <property type="component" value="Chromosome 20"/>
</dbReference>
<dbReference type="Pfam" id="PF13857">
    <property type="entry name" value="Ank_5"/>
    <property type="match status" value="1"/>
</dbReference>
<dbReference type="Pfam" id="PF12796">
    <property type="entry name" value="Ank_2"/>
    <property type="match status" value="1"/>
</dbReference>
<dbReference type="PROSITE" id="PS50088">
    <property type="entry name" value="ANK_REPEAT"/>
    <property type="match status" value="1"/>
</dbReference>
<dbReference type="Gene3D" id="1.25.40.20">
    <property type="entry name" value="Ankyrin repeat-containing domain"/>
    <property type="match status" value="1"/>
</dbReference>
<name>A0ABM0XXG3_CAMSA</name>
<dbReference type="InterPro" id="IPR026961">
    <property type="entry name" value="PGG_dom"/>
</dbReference>
<feature type="transmembrane region" description="Helical" evidence="2">
    <location>
        <begin position="292"/>
        <end position="309"/>
    </location>
</feature>
<reference evidence="4" key="1">
    <citation type="journal article" date="2014" name="Nat. Commun.">
        <title>The emerging biofuel crop Camelina sativa retains a highly undifferentiated hexaploid genome structure.</title>
        <authorList>
            <person name="Kagale S."/>
            <person name="Koh C."/>
            <person name="Nixon J."/>
            <person name="Bollina V."/>
            <person name="Clarke W.E."/>
            <person name="Tuteja R."/>
            <person name="Spillane C."/>
            <person name="Robinson S.J."/>
            <person name="Links M.G."/>
            <person name="Clarke C."/>
            <person name="Higgins E.E."/>
            <person name="Huebert T."/>
            <person name="Sharpe A.G."/>
            <person name="Parkin I.A."/>
        </authorList>
    </citation>
    <scope>NUCLEOTIDE SEQUENCE [LARGE SCALE GENOMIC DNA]</scope>
    <source>
        <strain evidence="4">cv. DH55</strain>
    </source>
</reference>
<feature type="transmembrane region" description="Helical" evidence="2">
    <location>
        <begin position="394"/>
        <end position="417"/>
    </location>
</feature>
<feature type="domain" description="PGG" evidence="3">
    <location>
        <begin position="287"/>
        <end position="362"/>
    </location>
</feature>
<feature type="transmembrane region" description="Helical" evidence="2">
    <location>
        <begin position="337"/>
        <end position="357"/>
    </location>
</feature>
<keyword evidence="4" id="KW-1185">Reference proteome</keyword>
<keyword evidence="2" id="KW-0812">Transmembrane</keyword>
<dbReference type="GeneID" id="104769793"/>
<keyword evidence="1" id="KW-0040">ANK repeat</keyword>
<protein>
    <submittedName>
        <fullName evidence="5">Protein ACCELERATED CELL DEATH 6-like</fullName>
    </submittedName>
</protein>
<dbReference type="PANTHER" id="PTHR24128:SF87">
    <property type="entry name" value="ANKYRIN REPEAT FAMILY PROTEIN"/>
    <property type="match status" value="1"/>
</dbReference>
<evidence type="ECO:0000259" key="3">
    <source>
        <dbReference type="Pfam" id="PF13962"/>
    </source>
</evidence>
<evidence type="ECO:0000313" key="4">
    <source>
        <dbReference type="Proteomes" id="UP000694864"/>
    </source>
</evidence>
<keyword evidence="2" id="KW-1133">Transmembrane helix</keyword>
<dbReference type="SMART" id="SM00248">
    <property type="entry name" value="ANK"/>
    <property type="match status" value="6"/>
</dbReference>
<gene>
    <name evidence="5" type="primary">LOC104769793</name>
</gene>
<reference evidence="5" key="2">
    <citation type="submission" date="2025-08" db="UniProtKB">
        <authorList>
            <consortium name="RefSeq"/>
        </authorList>
    </citation>
    <scope>IDENTIFICATION</scope>
    <source>
        <tissue evidence="5">Leaf</tissue>
    </source>
</reference>
<proteinExistence type="predicted"/>
<feature type="transmembrane region" description="Helical" evidence="2">
    <location>
        <begin position="369"/>
        <end position="388"/>
    </location>
</feature>
<feature type="repeat" description="ANK" evidence="1">
    <location>
        <begin position="189"/>
        <end position="222"/>
    </location>
</feature>
<evidence type="ECO:0000256" key="1">
    <source>
        <dbReference type="PROSITE-ProRule" id="PRU00023"/>
    </source>
</evidence>
<accession>A0ABM0XXG3</accession>